<dbReference type="SMART" id="SM00382">
    <property type="entry name" value="AAA"/>
    <property type="match status" value="1"/>
</dbReference>
<keyword evidence="3" id="KW-1003">Cell membrane</keyword>
<keyword evidence="7" id="KW-1278">Translocase</keyword>
<dbReference type="HOGENOM" id="CLU_000604_92_0_9"/>
<keyword evidence="5" id="KW-0547">Nucleotide-binding</keyword>
<dbReference type="InterPro" id="IPR050107">
    <property type="entry name" value="ABC_carbohydrate_import_ATPase"/>
</dbReference>
<dbReference type="PROSITE" id="PS00211">
    <property type="entry name" value="ABC_TRANSPORTER_1"/>
    <property type="match status" value="2"/>
</dbReference>
<name>H5XXD5_9FIRM</name>
<dbReference type="PROSITE" id="PS50893">
    <property type="entry name" value="ABC_TRANSPORTER_2"/>
    <property type="match status" value="2"/>
</dbReference>
<reference evidence="10 11" key="1">
    <citation type="submission" date="2011-11" db="EMBL/GenBank/DDBJ databases">
        <title>The Noncontiguous Finished genome of Desulfosporosinus youngiae DSM 17734.</title>
        <authorList>
            <consortium name="US DOE Joint Genome Institute (JGI-PGF)"/>
            <person name="Lucas S."/>
            <person name="Han J."/>
            <person name="Lapidus A."/>
            <person name="Cheng J.-F."/>
            <person name="Goodwin L."/>
            <person name="Pitluck S."/>
            <person name="Peters L."/>
            <person name="Ovchinnikova G."/>
            <person name="Lu M."/>
            <person name="Land M.L."/>
            <person name="Hauser L."/>
            <person name="Pester M."/>
            <person name="Spring S."/>
            <person name="Ollivier B."/>
            <person name="Rattei T."/>
            <person name="Klenk H.-P."/>
            <person name="Wagner M."/>
            <person name="Loy A."/>
            <person name="Woyke T.J."/>
        </authorList>
    </citation>
    <scope>NUCLEOTIDE SEQUENCE [LARGE SCALE GENOMIC DNA]</scope>
    <source>
        <strain evidence="10 11">DSM 17734</strain>
    </source>
</reference>
<dbReference type="Proteomes" id="UP000005104">
    <property type="component" value="Chromosome"/>
</dbReference>
<sequence length="508" mass="55707">MDLAVEMQDITKVFKKIAANDSVKFQLRRSSIHGLLGENGAGKTTLMNCLYGLYQPESGKILINGREVKIDSPQKAMSLGVGMVHQHFMLVRPMTVVENIMLGLPSKRGPLLDTNRVEQELLALSQRFNLNVEPKAKIWQLSVGEQQRVEILSALYRGAEILILDEPTAVLTPNEARELFEILRMMRNDGKSVILISHKLEEILAIVDEVTVLRDGRLAGQTKVTPETTKGDLTSMMVGRDVLFNFKHEAAKTGAAKLTVNQLGTQNDKGLPALKGVSFSVSAGEILGFAGVDGNGQKELCEVLTGLRPATSGEILLRGKELKGSSPQTFIKEGIAHIPEDRHKTGLAMNMSIARNLIIKDFKQGGFSRRGLLNFRAIKKNAERLMEEYAIKANGVHMKVKDLSGGNQQKVILARELSSKPEIIIANQPTRGLDIGATEYVRQKLLEESGKGAGVLLISADLEEILQLSDRIAVMYEGQIMGILDRQAGVEQIGLLMAGVRTEEVKVC</sequence>
<evidence type="ECO:0000313" key="11">
    <source>
        <dbReference type="Proteomes" id="UP000005104"/>
    </source>
</evidence>
<protein>
    <submittedName>
        <fullName evidence="10">ATPase component of uncharacterized ABC-type transporter</fullName>
    </submittedName>
</protein>
<dbReference type="PANTHER" id="PTHR43790">
    <property type="entry name" value="CARBOHYDRATE TRANSPORT ATP-BINDING PROTEIN MG119-RELATED"/>
    <property type="match status" value="1"/>
</dbReference>
<dbReference type="OrthoDB" id="9771863at2"/>
<evidence type="ECO:0000256" key="3">
    <source>
        <dbReference type="ARBA" id="ARBA00022475"/>
    </source>
</evidence>
<comment type="subcellular location">
    <subcellularLocation>
        <location evidence="1">Cell membrane</location>
        <topology evidence="1">Peripheral membrane protein</topology>
    </subcellularLocation>
</comment>
<dbReference type="GO" id="GO:0005524">
    <property type="term" value="F:ATP binding"/>
    <property type="evidence" value="ECO:0007669"/>
    <property type="project" value="UniProtKB-KW"/>
</dbReference>
<keyword evidence="2" id="KW-0813">Transport</keyword>
<evidence type="ECO:0000256" key="1">
    <source>
        <dbReference type="ARBA" id="ARBA00004202"/>
    </source>
</evidence>
<dbReference type="InterPro" id="IPR003439">
    <property type="entry name" value="ABC_transporter-like_ATP-bd"/>
</dbReference>
<evidence type="ECO:0000256" key="2">
    <source>
        <dbReference type="ARBA" id="ARBA00022448"/>
    </source>
</evidence>
<dbReference type="GO" id="GO:0005886">
    <property type="term" value="C:plasma membrane"/>
    <property type="evidence" value="ECO:0007669"/>
    <property type="project" value="UniProtKB-SubCell"/>
</dbReference>
<keyword evidence="6" id="KW-0067">ATP-binding</keyword>
<dbReference type="FunFam" id="3.40.50.300:FF:000127">
    <property type="entry name" value="Ribose import ATP-binding protein RbsA"/>
    <property type="match status" value="1"/>
</dbReference>
<dbReference type="AlphaFoldDB" id="H5XXD5"/>
<evidence type="ECO:0000256" key="7">
    <source>
        <dbReference type="ARBA" id="ARBA00022967"/>
    </source>
</evidence>
<dbReference type="CDD" id="cd03216">
    <property type="entry name" value="ABC_Carb_Monos_I"/>
    <property type="match status" value="1"/>
</dbReference>
<dbReference type="Gene3D" id="3.40.50.300">
    <property type="entry name" value="P-loop containing nucleotide triphosphate hydrolases"/>
    <property type="match status" value="2"/>
</dbReference>
<organism evidence="10 11">
    <name type="scientific">Desulfosporosinus youngiae DSM 17734</name>
    <dbReference type="NCBI Taxonomy" id="768710"/>
    <lineage>
        <taxon>Bacteria</taxon>
        <taxon>Bacillati</taxon>
        <taxon>Bacillota</taxon>
        <taxon>Clostridia</taxon>
        <taxon>Eubacteriales</taxon>
        <taxon>Desulfitobacteriaceae</taxon>
        <taxon>Desulfosporosinus</taxon>
    </lineage>
</organism>
<evidence type="ECO:0000256" key="5">
    <source>
        <dbReference type="ARBA" id="ARBA00022741"/>
    </source>
</evidence>
<dbReference type="STRING" id="768710.DesyoDRAFT_4182"/>
<keyword evidence="11" id="KW-1185">Reference proteome</keyword>
<dbReference type="CDD" id="cd03215">
    <property type="entry name" value="ABC_Carb_Monos_II"/>
    <property type="match status" value="1"/>
</dbReference>
<dbReference type="InterPro" id="IPR003593">
    <property type="entry name" value="AAA+_ATPase"/>
</dbReference>
<dbReference type="RefSeq" id="WP_007785919.1">
    <property type="nucleotide sequence ID" value="NZ_CM001441.1"/>
</dbReference>
<evidence type="ECO:0000256" key="8">
    <source>
        <dbReference type="ARBA" id="ARBA00023136"/>
    </source>
</evidence>
<dbReference type="InterPro" id="IPR017871">
    <property type="entry name" value="ABC_transporter-like_CS"/>
</dbReference>
<feature type="domain" description="ABC transporter" evidence="9">
    <location>
        <begin position="258"/>
        <end position="502"/>
    </location>
</feature>
<dbReference type="InterPro" id="IPR027417">
    <property type="entry name" value="P-loop_NTPase"/>
</dbReference>
<feature type="domain" description="ABC transporter" evidence="9">
    <location>
        <begin position="5"/>
        <end position="240"/>
    </location>
</feature>
<gene>
    <name evidence="10" type="ORF">DesyoDRAFT_4182</name>
</gene>
<accession>H5XXD5</accession>
<proteinExistence type="predicted"/>
<keyword evidence="4" id="KW-0677">Repeat</keyword>
<dbReference type="PANTHER" id="PTHR43790:SF4">
    <property type="entry name" value="GUANOSINE IMPORT ATP-BINDING PROTEIN NUPO"/>
    <property type="match status" value="1"/>
</dbReference>
<keyword evidence="8" id="KW-0472">Membrane</keyword>
<dbReference type="SUPFAM" id="SSF52540">
    <property type="entry name" value="P-loop containing nucleoside triphosphate hydrolases"/>
    <property type="match status" value="2"/>
</dbReference>
<dbReference type="EMBL" id="CM001441">
    <property type="protein sequence ID" value="EHQ91141.1"/>
    <property type="molecule type" value="Genomic_DNA"/>
</dbReference>
<evidence type="ECO:0000313" key="10">
    <source>
        <dbReference type="EMBL" id="EHQ91141.1"/>
    </source>
</evidence>
<dbReference type="GO" id="GO:0016887">
    <property type="term" value="F:ATP hydrolysis activity"/>
    <property type="evidence" value="ECO:0007669"/>
    <property type="project" value="InterPro"/>
</dbReference>
<evidence type="ECO:0000256" key="6">
    <source>
        <dbReference type="ARBA" id="ARBA00022840"/>
    </source>
</evidence>
<evidence type="ECO:0000256" key="4">
    <source>
        <dbReference type="ARBA" id="ARBA00022737"/>
    </source>
</evidence>
<evidence type="ECO:0000259" key="9">
    <source>
        <dbReference type="PROSITE" id="PS50893"/>
    </source>
</evidence>
<dbReference type="eggNOG" id="COG3845">
    <property type="taxonomic scope" value="Bacteria"/>
</dbReference>
<dbReference type="Pfam" id="PF00005">
    <property type="entry name" value="ABC_tran"/>
    <property type="match status" value="2"/>
</dbReference>